<reference evidence="5 7" key="2">
    <citation type="journal article" date="2017" name="Front. Plant Sci.">
        <title>Gene Classification and Mining of Molecular Markers Useful in Red Clover (Trifolium pratense) Breeding.</title>
        <authorList>
            <person name="Istvanek J."/>
            <person name="Dluhosova J."/>
            <person name="Dluhos P."/>
            <person name="Patkova L."/>
            <person name="Nedelnik J."/>
            <person name="Repkova J."/>
        </authorList>
    </citation>
    <scope>NUCLEOTIDE SEQUENCE [LARGE SCALE GENOMIC DNA]</scope>
    <source>
        <strain evidence="7">cv. Tatra</strain>
        <tissue evidence="5">Young leaves</tissue>
    </source>
</reference>
<evidence type="ECO:0000256" key="2">
    <source>
        <dbReference type="SAM" id="MobiDB-lite"/>
    </source>
</evidence>
<proteinExistence type="predicted"/>
<sequence>MTPYIFSVCSAFCNPADVEAFTEEKKQSLVKRQGKGADFVRAVKEIVDSYEKLKKERQLGEANCGNVADANISNSVINSGASDNSVSCEVTATLPIKSSNSVVDRHDLVCPAEDDSADVLKDESNDKEVSKMELSDNAPSVQSPKPLTYSSRKRSAGDLCPQGFITDRHMPVRRNRSTSRAQNFLFPCNDSGKNAGSQLTNATQGASVRRNQRLRKSPDLAGRNDLDSSASVLNGSLEDKDNSSEILTNDSDEFSLNEGSAMDSNYKHTETIECPEEVELNKGLDLKIKGVVNKKKRNPNRKRATNDSSKSTIKLEEDLGVRNSSQSSQNICGNSEEKCFEQDGDEHLPLVKRARVRMGKSSSTEGELNSIPHAPGKSCKEDINSPPQMITSSNCENGSSADGGSSVLIGTVDNVSPSKTVAPCFENQTGNTKRDQPFCSVDDEAALPPSKRLHRALEAMSANAAEEGQARIEPSSSRMTSIGISAIKTSPDITINNHEGGGLELQKSDACNGNSSHTIVHSLSANSNPMISTENDSSKQVDKLSTRFQAQETGKVVLPCTADHVEELGDFVVCHTTNADLKIQAHKEISPNLDSKCCEVESNQDSPHLSLPPNNEHNIITMNHSNTSSDASEDNGISLHSETDVAKKEIISPRNNIDLPRNEVVISDDTKCLKPAIDDVNRANEMGEVVKEVEREVPEEDLNSVSTSDCPGEKVISGIRSSTSLTDGGDCIPQGSPPNTSICNVSTSDSSNILHNGSCSPDVHLHQKQSLSGPVDESKYGSEATQQSRSMGKSTEAARAALLYFEAMLGTLKRTKESIGRATRIAIDCAKFGIADKGERFMHFTPGMAGNVMHVLISTCWVMEILAHNLETESSLHRRVDLFFLVDSIAQFSRGLKGDVCLVYSSSIQAVLPRLLSAAVPPGNAAQENRRQCLKVLRLWLERRILPEPMIRHHIRELDLYSSISAGVFSRRSLRTERALDDPIREMEGMHVDEYGSNSSLQLPGFCMPRMLKDEDDNEGSDSDEGNFEAVTPEHISEAHEMTSTIDKHRHILEDVDGELEMEDVAPSRDVEMNSFCNVDRGNTTALEKNLSLSSAPLPQLAPQCSAPPASAPPPPPPPPPPP</sequence>
<dbReference type="AlphaFoldDB" id="A0A2K3NZA9"/>
<keyword evidence="1" id="KW-0507">mRNA processing</keyword>
<feature type="region of interest" description="Disordered" evidence="2">
    <location>
        <begin position="1012"/>
        <end position="1045"/>
    </location>
</feature>
<evidence type="ECO:0000313" key="4">
    <source>
        <dbReference type="EMBL" id="PNY04857.1"/>
    </source>
</evidence>
<feature type="compositionally biased region" description="Polar residues" evidence="2">
    <location>
        <begin position="385"/>
        <end position="402"/>
    </location>
</feature>
<feature type="non-terminal residue" evidence="5">
    <location>
        <position position="1123"/>
    </location>
</feature>
<feature type="compositionally biased region" description="Polar residues" evidence="2">
    <location>
        <begin position="191"/>
        <end position="206"/>
    </location>
</feature>
<name>A0A2K3NZA9_TRIPR</name>
<evidence type="ECO:0000313" key="6">
    <source>
        <dbReference type="EMBL" id="PNY08714.1"/>
    </source>
</evidence>
<gene>
    <name evidence="4" type="ORF">L195_g001288</name>
    <name evidence="5" type="ORF">L195_g004892</name>
    <name evidence="6" type="ORF">L195_g005246</name>
</gene>
<dbReference type="Gene3D" id="1.25.40.90">
    <property type="match status" value="1"/>
</dbReference>
<accession>A0A2K3NZA9</accession>
<dbReference type="GO" id="GO:0006397">
    <property type="term" value="P:mRNA processing"/>
    <property type="evidence" value="ECO:0007669"/>
    <property type="project" value="UniProtKB-KW"/>
</dbReference>
<feature type="compositionally biased region" description="Basic and acidic residues" evidence="2">
    <location>
        <begin position="118"/>
        <end position="134"/>
    </location>
</feature>
<feature type="compositionally biased region" description="Pro residues" evidence="2">
    <location>
        <begin position="1110"/>
        <end position="1123"/>
    </location>
</feature>
<feature type="compositionally biased region" description="Polar residues" evidence="2">
    <location>
        <begin position="137"/>
        <end position="150"/>
    </location>
</feature>
<evidence type="ECO:0000259" key="3">
    <source>
        <dbReference type="PROSITE" id="PS51391"/>
    </source>
</evidence>
<dbReference type="EMBL" id="ASHM01002468">
    <property type="protein sequence ID" value="PNY08371.1"/>
    <property type="molecule type" value="Genomic_DNA"/>
</dbReference>
<dbReference type="EMBL" id="ASHM01000513">
    <property type="protein sequence ID" value="PNY04857.1"/>
    <property type="molecule type" value="Genomic_DNA"/>
</dbReference>
<feature type="compositionally biased region" description="Acidic residues" evidence="2">
    <location>
        <begin position="1014"/>
        <end position="1027"/>
    </location>
</feature>
<evidence type="ECO:0000313" key="5">
    <source>
        <dbReference type="EMBL" id="PNY08371.1"/>
    </source>
</evidence>
<dbReference type="Pfam" id="PF04818">
    <property type="entry name" value="CID"/>
    <property type="match status" value="1"/>
</dbReference>
<dbReference type="InterPro" id="IPR008942">
    <property type="entry name" value="ENTH_VHS"/>
</dbReference>
<feature type="region of interest" description="Disordered" evidence="2">
    <location>
        <begin position="764"/>
        <end position="793"/>
    </location>
</feature>
<organism evidence="5 7">
    <name type="scientific">Trifolium pratense</name>
    <name type="common">Red clover</name>
    <dbReference type="NCBI Taxonomy" id="57577"/>
    <lineage>
        <taxon>Eukaryota</taxon>
        <taxon>Viridiplantae</taxon>
        <taxon>Streptophyta</taxon>
        <taxon>Embryophyta</taxon>
        <taxon>Tracheophyta</taxon>
        <taxon>Spermatophyta</taxon>
        <taxon>Magnoliopsida</taxon>
        <taxon>eudicotyledons</taxon>
        <taxon>Gunneridae</taxon>
        <taxon>Pentapetalae</taxon>
        <taxon>rosids</taxon>
        <taxon>fabids</taxon>
        <taxon>Fabales</taxon>
        <taxon>Fabaceae</taxon>
        <taxon>Papilionoideae</taxon>
        <taxon>50 kb inversion clade</taxon>
        <taxon>NPAAA clade</taxon>
        <taxon>Hologalegina</taxon>
        <taxon>IRL clade</taxon>
        <taxon>Trifolieae</taxon>
        <taxon>Trifolium</taxon>
    </lineage>
</organism>
<feature type="compositionally biased region" description="Polar residues" evidence="2">
    <location>
        <begin position="783"/>
        <end position="793"/>
    </location>
</feature>
<dbReference type="PANTHER" id="PTHR12550">
    <property type="entry name" value="HEPATOMA-DERIVED GROWTH FACTOR-RELATED"/>
    <property type="match status" value="1"/>
</dbReference>
<reference evidence="5 7" key="1">
    <citation type="journal article" date="2014" name="Am. J. Bot.">
        <title>Genome assembly and annotation for red clover (Trifolium pratense; Fabaceae).</title>
        <authorList>
            <person name="Istvanek J."/>
            <person name="Jaros M."/>
            <person name="Krenek A."/>
            <person name="Repkova J."/>
        </authorList>
    </citation>
    <scope>NUCLEOTIDE SEQUENCE [LARGE SCALE GENOMIC DNA]</scope>
    <source>
        <strain evidence="7">cv. Tatra</strain>
        <tissue evidence="5">Young leaves</tissue>
    </source>
</reference>
<feature type="region of interest" description="Disordered" evidence="2">
    <location>
        <begin position="295"/>
        <end position="330"/>
    </location>
</feature>
<protein>
    <submittedName>
        <fullName evidence="5">HUA2-like protein 3-like</fullName>
    </submittedName>
</protein>
<feature type="region of interest" description="Disordered" evidence="2">
    <location>
        <begin position="1093"/>
        <end position="1123"/>
    </location>
</feature>
<evidence type="ECO:0000313" key="7">
    <source>
        <dbReference type="Proteomes" id="UP000236291"/>
    </source>
</evidence>
<dbReference type="EMBL" id="ASHM01002688">
    <property type="protein sequence ID" value="PNY08714.1"/>
    <property type="molecule type" value="Genomic_DNA"/>
</dbReference>
<feature type="region of interest" description="Disordered" evidence="2">
    <location>
        <begin position="358"/>
        <end position="402"/>
    </location>
</feature>
<dbReference type="PANTHER" id="PTHR12550:SF80">
    <property type="entry name" value="TUDOR_PWWP_MBT SUPERFAMILY PROTEIN"/>
    <property type="match status" value="1"/>
</dbReference>
<dbReference type="Proteomes" id="UP000236291">
    <property type="component" value="Unassembled WGS sequence"/>
</dbReference>
<dbReference type="InterPro" id="IPR006569">
    <property type="entry name" value="CID_dom"/>
</dbReference>
<comment type="caution">
    <text evidence="5">The sequence shown here is derived from an EMBL/GenBank/DDBJ whole genome shotgun (WGS) entry which is preliminary data.</text>
</comment>
<dbReference type="SMART" id="SM00582">
    <property type="entry name" value="RPR"/>
    <property type="match status" value="1"/>
</dbReference>
<dbReference type="GO" id="GO:0005634">
    <property type="term" value="C:nucleus"/>
    <property type="evidence" value="ECO:0007669"/>
    <property type="project" value="UniProtKB-ARBA"/>
</dbReference>
<dbReference type="STRING" id="57577.A0A2K3NZA9"/>
<feature type="region of interest" description="Disordered" evidence="2">
    <location>
        <begin position="114"/>
        <end position="261"/>
    </location>
</feature>
<dbReference type="PROSITE" id="PS51391">
    <property type="entry name" value="CID"/>
    <property type="match status" value="1"/>
</dbReference>
<feature type="compositionally biased region" description="Low complexity" evidence="2">
    <location>
        <begin position="1093"/>
        <end position="1109"/>
    </location>
</feature>
<dbReference type="ExpressionAtlas" id="A0A2K3NZA9">
    <property type="expression patterns" value="baseline"/>
</dbReference>
<feature type="compositionally biased region" description="Basic and acidic residues" evidence="2">
    <location>
        <begin position="216"/>
        <end position="226"/>
    </location>
</feature>
<evidence type="ECO:0000256" key="1">
    <source>
        <dbReference type="ARBA" id="ARBA00022664"/>
    </source>
</evidence>
<feature type="domain" description="CID" evidence="3">
    <location>
        <begin position="797"/>
        <end position="962"/>
    </location>
</feature>